<name>A0AAV2TSJ4_CALDB</name>
<evidence type="ECO:0000256" key="6">
    <source>
        <dbReference type="ARBA" id="ARBA00022598"/>
    </source>
</evidence>
<evidence type="ECO:0000256" key="11">
    <source>
        <dbReference type="ARBA" id="ARBA00030268"/>
    </source>
</evidence>
<evidence type="ECO:0000256" key="4">
    <source>
        <dbReference type="ARBA" id="ARBA00013782"/>
    </source>
</evidence>
<evidence type="ECO:0000256" key="9">
    <source>
        <dbReference type="ARBA" id="ARBA00022917"/>
    </source>
</evidence>
<dbReference type="EMBL" id="CAXLJL010000600">
    <property type="protein sequence ID" value="CAL5139353.1"/>
    <property type="molecule type" value="Genomic_DNA"/>
</dbReference>
<comment type="similarity">
    <text evidence="2 12">Belongs to the class-I aminoacyl-tRNA synthetase family.</text>
</comment>
<dbReference type="GO" id="GO:0006436">
    <property type="term" value="P:tryptophanyl-tRNA aminoacylation"/>
    <property type="evidence" value="ECO:0007669"/>
    <property type="project" value="InterPro"/>
</dbReference>
<sequence length="413" mass="46728">MDSPFHVGNDSASLLDGDVVTPWEVNTTSAGGIDYDKLIVRFGCSKITNELLARFEAVCKRPPHYLLRRGIVFAHRDFELILNKVEARQPLYIYTGRGPSSGALHLGHVIPFIFTKWLQDALDVPLVIQLTDDEKFLWKDLTVEEALRLARENTKDIVAFGFNPKKTFIFNNFTYMGQCPEFYRTVCQIQRSVTYSQVRGIFGFTESDCIGKVAFPAVQAAPCFSQMFPTAFSQLPRNQHIGCLIPSAIDQDPYFRMTRDVAPRLNMPKPAMLYSGFFPALQGSQTKMSASNPNTSIYLTDTPKMIKTKINKYAFSGGGDTVEEHRAKGGNCDVDVSYQYLRFFLEDDDRLEQIRKDYSSGKLLTGELKKVLIGILTSFVTEHQKRRNLVTDEVLDEFMTPHALELPYSTSSQ</sequence>
<protein>
    <recommendedName>
        <fullName evidence="4">Tryptophan--tRNA ligase, cytoplasmic</fullName>
        <ecNumber evidence="3">6.1.1.2</ecNumber>
    </recommendedName>
    <alternativeName>
        <fullName evidence="11">Tryptophanyl-tRNA synthetase</fullName>
    </alternativeName>
</protein>
<gene>
    <name evidence="13" type="ORF">CDAUBV1_LOCUS14382</name>
</gene>
<evidence type="ECO:0000256" key="8">
    <source>
        <dbReference type="ARBA" id="ARBA00022840"/>
    </source>
</evidence>
<dbReference type="InterPro" id="IPR001412">
    <property type="entry name" value="aa-tRNA-synth_I_CS"/>
</dbReference>
<dbReference type="GO" id="GO:0004830">
    <property type="term" value="F:tryptophan-tRNA ligase activity"/>
    <property type="evidence" value="ECO:0007669"/>
    <property type="project" value="UniProtKB-EC"/>
</dbReference>
<comment type="caution">
    <text evidence="13">The sequence shown here is derived from an EMBL/GenBank/DDBJ whole genome shotgun (WGS) entry which is preliminary data.</text>
</comment>
<dbReference type="InterPro" id="IPR014729">
    <property type="entry name" value="Rossmann-like_a/b/a_fold"/>
</dbReference>
<keyword evidence="5" id="KW-0963">Cytoplasm</keyword>
<dbReference type="InterPro" id="IPR002305">
    <property type="entry name" value="aa-tRNA-synth_Ic"/>
</dbReference>
<dbReference type="PRINTS" id="PR01039">
    <property type="entry name" value="TRNASYNTHTRP"/>
</dbReference>
<dbReference type="Gene3D" id="1.10.240.10">
    <property type="entry name" value="Tyrosyl-Transfer RNA Synthetase"/>
    <property type="match status" value="1"/>
</dbReference>
<reference evidence="13" key="1">
    <citation type="submission" date="2024-06" db="EMBL/GenBank/DDBJ databases">
        <authorList>
            <person name="Liu X."/>
            <person name="Lenzi L."/>
            <person name="Haldenby T S."/>
            <person name="Uol C."/>
        </authorList>
    </citation>
    <scope>NUCLEOTIDE SEQUENCE</scope>
</reference>
<dbReference type="InterPro" id="IPR002306">
    <property type="entry name" value="Trp-tRNA-ligase"/>
</dbReference>
<dbReference type="PANTHER" id="PTHR10055">
    <property type="entry name" value="TRYPTOPHANYL-TRNA SYNTHETASE"/>
    <property type="match status" value="1"/>
</dbReference>
<proteinExistence type="inferred from homology"/>
<evidence type="ECO:0000313" key="14">
    <source>
        <dbReference type="Proteomes" id="UP001497525"/>
    </source>
</evidence>
<dbReference type="GO" id="GO:0005737">
    <property type="term" value="C:cytoplasm"/>
    <property type="evidence" value="ECO:0007669"/>
    <property type="project" value="UniProtKB-SubCell"/>
</dbReference>
<dbReference type="CDD" id="cd00806">
    <property type="entry name" value="TrpRS_core"/>
    <property type="match status" value="1"/>
</dbReference>
<dbReference type="PANTHER" id="PTHR10055:SF1">
    <property type="entry name" value="TRYPTOPHAN--TRNA LIGASE, CYTOPLASMIC"/>
    <property type="match status" value="1"/>
</dbReference>
<accession>A0AAV2TSJ4</accession>
<keyword evidence="10 12" id="KW-0030">Aminoacyl-tRNA synthetase</keyword>
<evidence type="ECO:0000256" key="3">
    <source>
        <dbReference type="ARBA" id="ARBA00013161"/>
    </source>
</evidence>
<dbReference type="GO" id="GO:0005524">
    <property type="term" value="F:ATP binding"/>
    <property type="evidence" value="ECO:0007669"/>
    <property type="project" value="UniProtKB-KW"/>
</dbReference>
<evidence type="ECO:0000256" key="5">
    <source>
        <dbReference type="ARBA" id="ARBA00022490"/>
    </source>
</evidence>
<dbReference type="Pfam" id="PF00579">
    <property type="entry name" value="tRNA-synt_1b"/>
    <property type="match status" value="1"/>
</dbReference>
<dbReference type="FunFam" id="1.10.240.10:FF:000003">
    <property type="entry name" value="Tryptophan--tRNA ligase, cytoplasmic"/>
    <property type="match status" value="1"/>
</dbReference>
<dbReference type="NCBIfam" id="TIGR00233">
    <property type="entry name" value="trpS"/>
    <property type="match status" value="1"/>
</dbReference>
<keyword evidence="9 12" id="KW-0648">Protein biosynthesis</keyword>
<evidence type="ECO:0000256" key="10">
    <source>
        <dbReference type="ARBA" id="ARBA00023146"/>
    </source>
</evidence>
<keyword evidence="7 12" id="KW-0547">Nucleotide-binding</keyword>
<comment type="subcellular location">
    <subcellularLocation>
        <location evidence="1">Cytoplasm</location>
    </subcellularLocation>
</comment>
<dbReference type="PROSITE" id="PS00178">
    <property type="entry name" value="AA_TRNA_LIGASE_I"/>
    <property type="match status" value="1"/>
</dbReference>
<dbReference type="FunFam" id="3.40.50.620:FF:000033">
    <property type="entry name" value="tryptophan--tRNA ligase, cytoplasmic"/>
    <property type="match status" value="1"/>
</dbReference>
<dbReference type="Gene3D" id="3.40.50.620">
    <property type="entry name" value="HUPs"/>
    <property type="match status" value="1"/>
</dbReference>
<keyword evidence="6 12" id="KW-0436">Ligase</keyword>
<evidence type="ECO:0000256" key="7">
    <source>
        <dbReference type="ARBA" id="ARBA00022741"/>
    </source>
</evidence>
<organism evidence="13 14">
    <name type="scientific">Calicophoron daubneyi</name>
    <name type="common">Rumen fluke</name>
    <name type="synonym">Paramphistomum daubneyi</name>
    <dbReference type="NCBI Taxonomy" id="300641"/>
    <lineage>
        <taxon>Eukaryota</taxon>
        <taxon>Metazoa</taxon>
        <taxon>Spiralia</taxon>
        <taxon>Lophotrochozoa</taxon>
        <taxon>Platyhelminthes</taxon>
        <taxon>Trematoda</taxon>
        <taxon>Digenea</taxon>
        <taxon>Plagiorchiida</taxon>
        <taxon>Pronocephalata</taxon>
        <taxon>Paramphistomoidea</taxon>
        <taxon>Paramphistomidae</taxon>
        <taxon>Calicophoron</taxon>
    </lineage>
</organism>
<dbReference type="EC" id="6.1.1.2" evidence="3"/>
<dbReference type="AlphaFoldDB" id="A0AAV2TSJ4"/>
<dbReference type="SUPFAM" id="SSF52374">
    <property type="entry name" value="Nucleotidylyl transferase"/>
    <property type="match status" value="1"/>
</dbReference>
<evidence type="ECO:0000313" key="13">
    <source>
        <dbReference type="EMBL" id="CAL5139353.1"/>
    </source>
</evidence>
<keyword evidence="8 12" id="KW-0067">ATP-binding</keyword>
<evidence type="ECO:0000256" key="12">
    <source>
        <dbReference type="RuleBase" id="RU363036"/>
    </source>
</evidence>
<evidence type="ECO:0000256" key="2">
    <source>
        <dbReference type="ARBA" id="ARBA00005594"/>
    </source>
</evidence>
<evidence type="ECO:0000256" key="1">
    <source>
        <dbReference type="ARBA" id="ARBA00004496"/>
    </source>
</evidence>
<dbReference type="Proteomes" id="UP001497525">
    <property type="component" value="Unassembled WGS sequence"/>
</dbReference>